<sequence length="211" mass="23097">MRRTPRARRLAATAIAVATAGIAVAGPAQAADVPVAGHIATTHNVTRMATAPSNYYLYIYGQAQEQSNWCWAATGNSVADYFGYSYSQNQFCDMAFGRPTNTTCPNDQATLGNDQRAFSTIGINPGSYISGTVSYSTVVDQISNNEPIMTRIGWTSGGGHMMVLTGYDMSNSQVQYYDPWPSDSRFNVSTYNWYRSNPQFTWTHTLYGIGA</sequence>
<name>A0A916WTY5_9MICO</name>
<dbReference type="Proteomes" id="UP000636793">
    <property type="component" value="Unassembled WGS sequence"/>
</dbReference>
<feature type="signal peptide" evidence="1">
    <location>
        <begin position="1"/>
        <end position="30"/>
    </location>
</feature>
<reference evidence="2" key="1">
    <citation type="journal article" date="2014" name="Int. J. Syst. Evol. Microbiol.">
        <title>Complete genome sequence of Corynebacterium casei LMG S-19264T (=DSM 44701T), isolated from a smear-ripened cheese.</title>
        <authorList>
            <consortium name="US DOE Joint Genome Institute (JGI-PGF)"/>
            <person name="Walter F."/>
            <person name="Albersmeier A."/>
            <person name="Kalinowski J."/>
            <person name="Ruckert C."/>
        </authorList>
    </citation>
    <scope>NUCLEOTIDE SEQUENCE</scope>
    <source>
        <strain evidence="2">CGMCC 1.15085</strain>
    </source>
</reference>
<gene>
    <name evidence="2" type="ORF">GCM10011492_21010</name>
</gene>
<dbReference type="Gene3D" id="3.90.70.10">
    <property type="entry name" value="Cysteine proteinases"/>
    <property type="match status" value="1"/>
</dbReference>
<dbReference type="EMBL" id="BMHI01000003">
    <property type="protein sequence ID" value="GGB30360.1"/>
    <property type="molecule type" value="Genomic_DNA"/>
</dbReference>
<evidence type="ECO:0000313" key="2">
    <source>
        <dbReference type="EMBL" id="GGB30360.1"/>
    </source>
</evidence>
<evidence type="ECO:0008006" key="4">
    <source>
        <dbReference type="Google" id="ProtNLM"/>
    </source>
</evidence>
<comment type="caution">
    <text evidence="2">The sequence shown here is derived from an EMBL/GenBank/DDBJ whole genome shotgun (WGS) entry which is preliminary data.</text>
</comment>
<accession>A0A916WTY5</accession>
<feature type="chain" id="PRO_5037390317" description="Peptidase C39-like domain-containing protein" evidence="1">
    <location>
        <begin position="31"/>
        <end position="211"/>
    </location>
</feature>
<dbReference type="AlphaFoldDB" id="A0A916WTY5"/>
<protein>
    <recommendedName>
        <fullName evidence="4">Peptidase C39-like domain-containing protein</fullName>
    </recommendedName>
</protein>
<keyword evidence="1" id="KW-0732">Signal</keyword>
<evidence type="ECO:0000313" key="3">
    <source>
        <dbReference type="Proteomes" id="UP000636793"/>
    </source>
</evidence>
<reference evidence="2" key="2">
    <citation type="submission" date="2020-09" db="EMBL/GenBank/DDBJ databases">
        <authorList>
            <person name="Sun Q."/>
            <person name="Zhou Y."/>
        </authorList>
    </citation>
    <scope>NUCLEOTIDE SEQUENCE</scope>
    <source>
        <strain evidence="2">CGMCC 1.15085</strain>
    </source>
</reference>
<organism evidence="2 3">
    <name type="scientific">Flexivirga endophytica</name>
    <dbReference type="NCBI Taxonomy" id="1849103"/>
    <lineage>
        <taxon>Bacteria</taxon>
        <taxon>Bacillati</taxon>
        <taxon>Actinomycetota</taxon>
        <taxon>Actinomycetes</taxon>
        <taxon>Micrococcales</taxon>
        <taxon>Dermacoccaceae</taxon>
        <taxon>Flexivirga</taxon>
    </lineage>
</organism>
<proteinExistence type="predicted"/>
<keyword evidence="3" id="KW-1185">Reference proteome</keyword>
<dbReference type="RefSeq" id="WP_188836953.1">
    <property type="nucleotide sequence ID" value="NZ_BMHI01000003.1"/>
</dbReference>
<dbReference type="InterPro" id="IPR022118">
    <property type="entry name" value="Peptidase_C70_AvrRpt2"/>
</dbReference>
<dbReference type="Pfam" id="PF12385">
    <property type="entry name" value="Peptidase_C70"/>
    <property type="match status" value="1"/>
</dbReference>
<evidence type="ECO:0000256" key="1">
    <source>
        <dbReference type="SAM" id="SignalP"/>
    </source>
</evidence>